<keyword evidence="8" id="KW-0010">Activator</keyword>
<dbReference type="GO" id="GO:0003712">
    <property type="term" value="F:transcription coregulator activity"/>
    <property type="evidence" value="ECO:0007669"/>
    <property type="project" value="InterPro"/>
</dbReference>
<evidence type="ECO:0000313" key="11">
    <source>
        <dbReference type="Proteomes" id="UP000215127"/>
    </source>
</evidence>
<dbReference type="AlphaFoldDB" id="A0A1X7RWZ9"/>
<organism evidence="10 11">
    <name type="scientific">Zymoseptoria tritici (strain ST99CH_3D7)</name>
    <dbReference type="NCBI Taxonomy" id="1276538"/>
    <lineage>
        <taxon>Eukaryota</taxon>
        <taxon>Fungi</taxon>
        <taxon>Dikarya</taxon>
        <taxon>Ascomycota</taxon>
        <taxon>Pezizomycotina</taxon>
        <taxon>Dothideomycetes</taxon>
        <taxon>Dothideomycetidae</taxon>
        <taxon>Mycosphaerellales</taxon>
        <taxon>Mycosphaerellaceae</taxon>
        <taxon>Zymoseptoria</taxon>
    </lineage>
</organism>
<evidence type="ECO:0000256" key="3">
    <source>
        <dbReference type="ARBA" id="ARBA00020629"/>
    </source>
</evidence>
<evidence type="ECO:0000256" key="8">
    <source>
        <dbReference type="RuleBase" id="RU364141"/>
    </source>
</evidence>
<evidence type="ECO:0000256" key="4">
    <source>
        <dbReference type="ARBA" id="ARBA00023015"/>
    </source>
</evidence>
<evidence type="ECO:0000256" key="2">
    <source>
        <dbReference type="ARBA" id="ARBA00009626"/>
    </source>
</evidence>
<dbReference type="GO" id="GO:0016592">
    <property type="term" value="C:mediator complex"/>
    <property type="evidence" value="ECO:0007669"/>
    <property type="project" value="InterPro"/>
</dbReference>
<comment type="subunit">
    <text evidence="8">Component of the Mediator complex.</text>
</comment>
<dbReference type="Proteomes" id="UP000215127">
    <property type="component" value="Chromosome 6"/>
</dbReference>
<name>A0A1X7RWZ9_ZYMT9</name>
<keyword evidence="4 8" id="KW-0805">Transcription regulation</keyword>
<accession>A0A1X7RWZ9</accession>
<evidence type="ECO:0000256" key="5">
    <source>
        <dbReference type="ARBA" id="ARBA00023163"/>
    </source>
</evidence>
<evidence type="ECO:0000313" key="10">
    <source>
        <dbReference type="EMBL" id="SMQ51770.1"/>
    </source>
</evidence>
<keyword evidence="6 8" id="KW-0539">Nucleus</keyword>
<evidence type="ECO:0000256" key="1">
    <source>
        <dbReference type="ARBA" id="ARBA00004123"/>
    </source>
</evidence>
<proteinExistence type="inferred from homology"/>
<dbReference type="Pfam" id="PF10018">
    <property type="entry name" value="Med4"/>
    <property type="match status" value="1"/>
</dbReference>
<evidence type="ECO:0000256" key="6">
    <source>
        <dbReference type="ARBA" id="ARBA00023242"/>
    </source>
</evidence>
<keyword evidence="5 8" id="KW-0804">Transcription</keyword>
<feature type="region of interest" description="Disordered" evidence="9">
    <location>
        <begin position="135"/>
        <end position="159"/>
    </location>
</feature>
<feature type="region of interest" description="Disordered" evidence="9">
    <location>
        <begin position="234"/>
        <end position="290"/>
    </location>
</feature>
<protein>
    <recommendedName>
        <fullName evidence="3 8">Mediator of RNA polymerase II transcription subunit 4</fullName>
    </recommendedName>
    <alternativeName>
        <fullName evidence="7 8">Mediator complex subunit 4</fullName>
    </alternativeName>
</protein>
<comment type="function">
    <text evidence="8">Component of the Mediator complex, a coactivator involved in the regulated transcription of nearly all RNA polymerase II-dependent genes. Mediator functions as a bridge to convey information from gene-specific regulatory proteins to the basal RNA polymerase II transcription machinery. Mediator is recruited to promoters by direct interactions with regulatory proteins and serves as a scaffold for the assembly of a functional preinitiation complex with RNA polymerase II and the general transcription factors.</text>
</comment>
<dbReference type="InterPro" id="IPR019258">
    <property type="entry name" value="Mediator_Med4"/>
</dbReference>
<feature type="compositionally biased region" description="Basic and acidic residues" evidence="9">
    <location>
        <begin position="257"/>
        <end position="269"/>
    </location>
</feature>
<reference evidence="10 11" key="1">
    <citation type="submission" date="2016-06" db="EMBL/GenBank/DDBJ databases">
        <authorList>
            <person name="Kjaerup R.B."/>
            <person name="Dalgaard T.S."/>
            <person name="Juul-Madsen H.R."/>
        </authorList>
    </citation>
    <scope>NUCLEOTIDE SEQUENCE [LARGE SCALE GENOMIC DNA]</scope>
</reference>
<dbReference type="GO" id="GO:0006357">
    <property type="term" value="P:regulation of transcription by RNA polymerase II"/>
    <property type="evidence" value="ECO:0007669"/>
    <property type="project" value="InterPro"/>
</dbReference>
<keyword evidence="11" id="KW-1185">Reference proteome</keyword>
<dbReference type="STRING" id="1276538.A0A1X7RWZ9"/>
<gene>
    <name evidence="8" type="primary">MED4</name>
    <name evidence="10" type="ORF">ZT3D7_G6923</name>
</gene>
<evidence type="ECO:0000256" key="7">
    <source>
        <dbReference type="ARBA" id="ARBA00031257"/>
    </source>
</evidence>
<feature type="compositionally biased region" description="Basic and acidic residues" evidence="9">
    <location>
        <begin position="236"/>
        <end position="250"/>
    </location>
</feature>
<comment type="similarity">
    <text evidence="2 8">Belongs to the Mediator complex subunit 4 family.</text>
</comment>
<evidence type="ECO:0000256" key="9">
    <source>
        <dbReference type="SAM" id="MobiDB-lite"/>
    </source>
</evidence>
<dbReference type="EMBL" id="LT853697">
    <property type="protein sequence ID" value="SMQ51770.1"/>
    <property type="molecule type" value="Genomic_DNA"/>
</dbReference>
<sequence>MLSRFQASYQRVEVSLQKLTDSIAAYNPSITAADELVAADEAVNANIDQLVKHQKNHQRILSLRQTSEALDESLKSTLRLLAETRKEIQAIPSASSSSRREVTVDELLDYAKFIARTTVPPTFRRPIPDDLLPKKQAAPAVQPSNGMVTPPPASAGPLIDSLATVADDSNPNYNQTTSPAEENLAVKAMEDREKAFIIPQNLPFEPWPNHTIIMRGSLADIQRLAESGVDPASILSREEKAEAERLRKEREEEEAREAEVRERKRREDWSDQAARRPTVADNKPFNPDDL</sequence>
<comment type="subcellular location">
    <subcellularLocation>
        <location evidence="1 8">Nucleus</location>
    </subcellularLocation>
</comment>